<dbReference type="PANTHER" id="PTHR46023">
    <property type="entry name" value="LIPASE CLASS 3 PROTEIN-LIKE"/>
    <property type="match status" value="1"/>
</dbReference>
<organism evidence="2 3">
    <name type="scientific">Phialophora macrospora</name>
    <dbReference type="NCBI Taxonomy" id="1851006"/>
    <lineage>
        <taxon>Eukaryota</taxon>
        <taxon>Fungi</taxon>
        <taxon>Dikarya</taxon>
        <taxon>Ascomycota</taxon>
        <taxon>Pezizomycotina</taxon>
        <taxon>Eurotiomycetes</taxon>
        <taxon>Chaetothyriomycetidae</taxon>
        <taxon>Chaetothyriales</taxon>
        <taxon>Herpotrichiellaceae</taxon>
        <taxon>Phialophora</taxon>
    </lineage>
</organism>
<dbReference type="Gene3D" id="3.40.50.1820">
    <property type="entry name" value="alpha/beta hydrolase"/>
    <property type="match status" value="1"/>
</dbReference>
<dbReference type="Proteomes" id="UP000054266">
    <property type="component" value="Unassembled WGS sequence"/>
</dbReference>
<keyword evidence="3" id="KW-1185">Reference proteome</keyword>
<dbReference type="HOGENOM" id="CLU_670845_0_0_1"/>
<name>A0A0D2FV61_9EURO</name>
<sequence length="471" mass="51187">MSDSDTDEADTAVTPGIFRRLPTFAYRTVQRVGVGIGRFFQSCKDLLARGVRWSTWRTLQQTERLFWRNRTSRRGVRAGARSAAITTGAVPADSARTSAGASRAMVEILQTIEEAYDSGKGDGIWSDLIDRLDAVTQACSNGDLPQDTAEYTFTEEQFNLVRLAAQCSKLAYDTPPSAVVPVEGGVQVPPSTIVPLDEVVELSRATKDGMVKASSMMVHQSHSRRCLVVAVRGTASLVDWLVNLDGDPEPVDNFLCRDSPTTAAHAGLLRVAKQMCPAICSKVTAQLDAYPLEPPLPLPDLVLTGHSAGGGVAALLCAHIRQCRPDIQRQVRQIHCITFAAPPVFAPLEAVSDVAATSPDGAVTLAIVHFGDIVPRAETEYIRSLLRLYAERAEDPSDEPWEFGAPTLFNHGQIVVLKDVAENDREDDVRAFQPSQEVWQNVAFGSVAAHSMDGYLMAIEAYERSTRGRPG</sequence>
<dbReference type="SUPFAM" id="SSF53474">
    <property type="entry name" value="alpha/beta-Hydrolases"/>
    <property type="match status" value="1"/>
</dbReference>
<dbReference type="AlphaFoldDB" id="A0A0D2FV61"/>
<dbReference type="CDD" id="cd00519">
    <property type="entry name" value="Lipase_3"/>
    <property type="match status" value="1"/>
</dbReference>
<evidence type="ECO:0000259" key="1">
    <source>
        <dbReference type="Pfam" id="PF01764"/>
    </source>
</evidence>
<evidence type="ECO:0000313" key="3">
    <source>
        <dbReference type="Proteomes" id="UP000054266"/>
    </source>
</evidence>
<dbReference type="InterPro" id="IPR002921">
    <property type="entry name" value="Fungal_lipase-type"/>
</dbReference>
<gene>
    <name evidence="2" type="ORF">PV04_02663</name>
</gene>
<protein>
    <recommendedName>
        <fullName evidence="1">Fungal lipase-type domain-containing protein</fullName>
    </recommendedName>
</protein>
<dbReference type="GO" id="GO:0006629">
    <property type="term" value="P:lipid metabolic process"/>
    <property type="evidence" value="ECO:0007669"/>
    <property type="project" value="InterPro"/>
</dbReference>
<proteinExistence type="predicted"/>
<dbReference type="PANTHER" id="PTHR46023:SF6">
    <property type="entry name" value="LIPASE CLASS 3 FAMILY PROTEIN"/>
    <property type="match status" value="1"/>
</dbReference>
<accession>A0A0D2FV61</accession>
<evidence type="ECO:0000313" key="2">
    <source>
        <dbReference type="EMBL" id="KIW70390.1"/>
    </source>
</evidence>
<reference evidence="2 3" key="1">
    <citation type="submission" date="2015-01" db="EMBL/GenBank/DDBJ databases">
        <title>The Genome Sequence of Capronia semiimmersa CBS27337.</title>
        <authorList>
            <consortium name="The Broad Institute Genomics Platform"/>
            <person name="Cuomo C."/>
            <person name="de Hoog S."/>
            <person name="Gorbushina A."/>
            <person name="Stielow B."/>
            <person name="Teixiera M."/>
            <person name="Abouelleil A."/>
            <person name="Chapman S.B."/>
            <person name="Priest M."/>
            <person name="Young S.K."/>
            <person name="Wortman J."/>
            <person name="Nusbaum C."/>
            <person name="Birren B."/>
        </authorList>
    </citation>
    <scope>NUCLEOTIDE SEQUENCE [LARGE SCALE GENOMIC DNA]</scope>
    <source>
        <strain evidence="2 3">CBS 27337</strain>
    </source>
</reference>
<dbReference type="InterPro" id="IPR029058">
    <property type="entry name" value="AB_hydrolase_fold"/>
</dbReference>
<dbReference type="Pfam" id="PF01764">
    <property type="entry name" value="Lipase_3"/>
    <property type="match status" value="1"/>
</dbReference>
<dbReference type="EMBL" id="KN846957">
    <property type="protein sequence ID" value="KIW70390.1"/>
    <property type="molecule type" value="Genomic_DNA"/>
</dbReference>
<feature type="domain" description="Fungal lipase-type" evidence="1">
    <location>
        <begin position="228"/>
        <end position="378"/>
    </location>
</feature>
<dbReference type="EMBL" id="KN846957">
    <property type="protein sequence ID" value="KIW70391.1"/>
    <property type="molecule type" value="Genomic_DNA"/>
</dbReference>